<dbReference type="RefSeq" id="WP_229537486.1">
    <property type="nucleotide sequence ID" value="NZ_JAJHJB010000083.1"/>
</dbReference>
<dbReference type="InterPro" id="IPR058530">
    <property type="entry name" value="Baseplate_J-like_C"/>
</dbReference>
<dbReference type="PANTHER" id="PTHR37829">
    <property type="entry name" value="PHAGE-LIKE ELEMENT PBSX PROTEIN XKDT"/>
    <property type="match status" value="1"/>
</dbReference>
<protein>
    <submittedName>
        <fullName evidence="4">Baseplate J/gp47 family protein</fullName>
    </submittedName>
</protein>
<keyword evidence="5" id="KW-1185">Reference proteome</keyword>
<reference evidence="4" key="1">
    <citation type="submission" date="2021-11" db="EMBL/GenBank/DDBJ databases">
        <title>Description of a new species Pelosinus isolated from the bottom sediments of Lake Baikal.</title>
        <authorList>
            <person name="Zakharyuk A."/>
        </authorList>
    </citation>
    <scope>NUCLEOTIDE SEQUENCE</scope>
    <source>
        <strain evidence="4">Bkl1</strain>
    </source>
</reference>
<evidence type="ECO:0000259" key="3">
    <source>
        <dbReference type="Pfam" id="PF26079"/>
    </source>
</evidence>
<dbReference type="Pfam" id="PF26078">
    <property type="entry name" value="Baseplate_J_M"/>
    <property type="match status" value="1"/>
</dbReference>
<dbReference type="InterPro" id="IPR058531">
    <property type="entry name" value="Baseplate_J_M"/>
</dbReference>
<dbReference type="InterPro" id="IPR052399">
    <property type="entry name" value="Phage_Baseplate_Assmbl_Protein"/>
</dbReference>
<evidence type="ECO:0000256" key="1">
    <source>
        <dbReference type="ARBA" id="ARBA00038087"/>
    </source>
</evidence>
<evidence type="ECO:0000259" key="2">
    <source>
        <dbReference type="Pfam" id="PF26078"/>
    </source>
</evidence>
<dbReference type="Pfam" id="PF26079">
    <property type="entry name" value="Baseplate_J_C"/>
    <property type="match status" value="1"/>
</dbReference>
<feature type="domain" description="Baseplate J-like central" evidence="2">
    <location>
        <begin position="188"/>
        <end position="264"/>
    </location>
</feature>
<dbReference type="Proteomes" id="UP001165492">
    <property type="component" value="Unassembled WGS sequence"/>
</dbReference>
<evidence type="ECO:0000313" key="5">
    <source>
        <dbReference type="Proteomes" id="UP001165492"/>
    </source>
</evidence>
<feature type="domain" description="Baseplate J-like C-terminal" evidence="3">
    <location>
        <begin position="271"/>
        <end position="357"/>
    </location>
</feature>
<sequence>MARRYTDRTSEKIMQGKLGRVPNMLDKREGSIIYDAMAPNSIEEAKLYTELDNVLERGFVDTATDEDLELRTKEQGVERKPAAKTIRFLQCTETSGRIFIGDRFLIDTVYFKATKQIDIPGVVAIESETAGSQTVVDYNAEVLSVEGIPGLEGASLVFEHAEDFNGVDAESDEDLRERYYITVRRNPGSGNIADYEYWCSEITGVGKVIVQPLWNGGGTVKVTVLDSNGDPASPGLVTDVKEYLDPVDGLGMGKAPIGAHVTVEPAVAIAIDIVASIRLNGSKSLADVQAEFANDVESYFTSINLSSNRTVILNMIGSVMVNVSGVIDYDNLTLNGVSENIILGVNEIPALGTVTLSEV</sequence>
<evidence type="ECO:0000313" key="4">
    <source>
        <dbReference type="EMBL" id="MCC5468622.1"/>
    </source>
</evidence>
<dbReference type="PANTHER" id="PTHR37829:SF3">
    <property type="entry name" value="PROTEIN JAYE-RELATED"/>
    <property type="match status" value="1"/>
</dbReference>
<name>A0ABS8HZM0_9FIRM</name>
<proteinExistence type="inferred from homology"/>
<dbReference type="EMBL" id="JAJHJB010000083">
    <property type="protein sequence ID" value="MCC5468622.1"/>
    <property type="molecule type" value="Genomic_DNA"/>
</dbReference>
<organism evidence="4 5">
    <name type="scientific">Pelosinus baikalensis</name>
    <dbReference type="NCBI Taxonomy" id="2892015"/>
    <lineage>
        <taxon>Bacteria</taxon>
        <taxon>Bacillati</taxon>
        <taxon>Bacillota</taxon>
        <taxon>Negativicutes</taxon>
        <taxon>Selenomonadales</taxon>
        <taxon>Sporomusaceae</taxon>
        <taxon>Pelosinus</taxon>
    </lineage>
</organism>
<comment type="caution">
    <text evidence="4">The sequence shown here is derived from an EMBL/GenBank/DDBJ whole genome shotgun (WGS) entry which is preliminary data.</text>
</comment>
<comment type="similarity">
    <text evidence="1">Belongs to the Mu gp47/PBSX XkdT family.</text>
</comment>
<accession>A0ABS8HZM0</accession>
<gene>
    <name evidence="4" type="ORF">LMF89_25120</name>
</gene>